<keyword evidence="4" id="KW-1185">Reference proteome</keyword>
<dbReference type="AlphaFoldDB" id="A0A251VER8"/>
<feature type="domain" description="Disease resistance protein Roq1-like winged-helix" evidence="2">
    <location>
        <begin position="4"/>
        <end position="46"/>
    </location>
</feature>
<name>A0A251VER8_HELAN</name>
<organism evidence="3 4">
    <name type="scientific">Helianthus annuus</name>
    <name type="common">Common sunflower</name>
    <dbReference type="NCBI Taxonomy" id="4232"/>
    <lineage>
        <taxon>Eukaryota</taxon>
        <taxon>Viridiplantae</taxon>
        <taxon>Streptophyta</taxon>
        <taxon>Embryophyta</taxon>
        <taxon>Tracheophyta</taxon>
        <taxon>Spermatophyta</taxon>
        <taxon>Magnoliopsida</taxon>
        <taxon>eudicotyledons</taxon>
        <taxon>Gunneridae</taxon>
        <taxon>Pentapetalae</taxon>
        <taxon>asterids</taxon>
        <taxon>campanulids</taxon>
        <taxon>Asterales</taxon>
        <taxon>Asteraceae</taxon>
        <taxon>Asteroideae</taxon>
        <taxon>Heliantheae alliance</taxon>
        <taxon>Heliantheae</taxon>
        <taxon>Helianthus</taxon>
    </lineage>
</organism>
<dbReference type="InParanoid" id="A0A251VER8"/>
<dbReference type="InterPro" id="IPR058192">
    <property type="entry name" value="WHD_ROQ1-like"/>
</dbReference>
<reference evidence="4" key="1">
    <citation type="journal article" date="2017" name="Nature">
        <title>The sunflower genome provides insights into oil metabolism, flowering and Asterid evolution.</title>
        <authorList>
            <person name="Badouin H."/>
            <person name="Gouzy J."/>
            <person name="Grassa C.J."/>
            <person name="Murat F."/>
            <person name="Staton S.E."/>
            <person name="Cottret L."/>
            <person name="Lelandais-Briere C."/>
            <person name="Owens G.L."/>
            <person name="Carrere S."/>
            <person name="Mayjonade B."/>
            <person name="Legrand L."/>
            <person name="Gill N."/>
            <person name="Kane N.C."/>
            <person name="Bowers J.E."/>
            <person name="Hubner S."/>
            <person name="Bellec A."/>
            <person name="Berard A."/>
            <person name="Berges H."/>
            <person name="Blanchet N."/>
            <person name="Boniface M.C."/>
            <person name="Brunel D."/>
            <person name="Catrice O."/>
            <person name="Chaidir N."/>
            <person name="Claudel C."/>
            <person name="Donnadieu C."/>
            <person name="Faraut T."/>
            <person name="Fievet G."/>
            <person name="Helmstetter N."/>
            <person name="King M."/>
            <person name="Knapp S.J."/>
            <person name="Lai Z."/>
            <person name="Le Paslier M.C."/>
            <person name="Lippi Y."/>
            <person name="Lorenzon L."/>
            <person name="Mandel J.R."/>
            <person name="Marage G."/>
            <person name="Marchand G."/>
            <person name="Marquand E."/>
            <person name="Bret-Mestries E."/>
            <person name="Morien E."/>
            <person name="Nambeesan S."/>
            <person name="Nguyen T."/>
            <person name="Pegot-Espagnet P."/>
            <person name="Pouilly N."/>
            <person name="Raftis F."/>
            <person name="Sallet E."/>
            <person name="Schiex T."/>
            <person name="Thomas J."/>
            <person name="Vandecasteele C."/>
            <person name="Vares D."/>
            <person name="Vear F."/>
            <person name="Vautrin S."/>
            <person name="Crespi M."/>
            <person name="Mangin B."/>
            <person name="Burke J.M."/>
            <person name="Salse J."/>
            <person name="Munos S."/>
            <person name="Vincourt P."/>
            <person name="Rieseberg L.H."/>
            <person name="Langlade N.B."/>
        </authorList>
    </citation>
    <scope>NUCLEOTIDE SEQUENCE [LARGE SCALE GENOMIC DNA]</scope>
    <source>
        <strain evidence="4">cv. SF193</strain>
    </source>
</reference>
<proteinExistence type="predicted"/>
<protein>
    <recommendedName>
        <fullName evidence="2">Disease resistance protein Roq1-like winged-helix domain-containing protein</fullName>
    </recommendedName>
</protein>
<dbReference type="GO" id="GO:0006952">
    <property type="term" value="P:defense response"/>
    <property type="evidence" value="ECO:0007669"/>
    <property type="project" value="InterPro"/>
</dbReference>
<sequence>MEIFEACSYHPNIGIKVLQQRALITIVDGKFDMHDFVQEIGYHIARGEHPNSPEKRSRLWNSEEIRNMYLGDATMENDKVEAIQYLYPPNDHSSSLFCKIVSNMKKLRLLNVGLLEYHNLKGPTFLSNELRCIYWDGYPTSPFPNNFQPMKLVVLKLTNSLQKELWKGYKVI</sequence>
<dbReference type="Proteomes" id="UP000215914">
    <property type="component" value="Chromosome 2"/>
</dbReference>
<keyword evidence="1" id="KW-0677">Repeat</keyword>
<evidence type="ECO:0000259" key="2">
    <source>
        <dbReference type="Pfam" id="PF23282"/>
    </source>
</evidence>
<dbReference type="STRING" id="4232.A0A251VER8"/>
<dbReference type="OMA" id="IKHIMCH"/>
<gene>
    <name evidence="3" type="ORF">HannXRQ_Chr02g0037081</name>
</gene>
<evidence type="ECO:0000313" key="4">
    <source>
        <dbReference type="Proteomes" id="UP000215914"/>
    </source>
</evidence>
<accession>A0A251VER8</accession>
<dbReference type="InterPro" id="IPR044974">
    <property type="entry name" value="Disease_R_plants"/>
</dbReference>
<dbReference type="EMBL" id="CM007891">
    <property type="protein sequence ID" value="OTG33656.1"/>
    <property type="molecule type" value="Genomic_DNA"/>
</dbReference>
<evidence type="ECO:0000256" key="1">
    <source>
        <dbReference type="ARBA" id="ARBA00022737"/>
    </source>
</evidence>
<dbReference type="PANTHER" id="PTHR11017:SF340">
    <property type="entry name" value="NB-ARC-RELATED"/>
    <property type="match status" value="1"/>
</dbReference>
<evidence type="ECO:0000313" key="3">
    <source>
        <dbReference type="EMBL" id="OTG33656.1"/>
    </source>
</evidence>
<dbReference type="Pfam" id="PF23282">
    <property type="entry name" value="WHD_ROQ1"/>
    <property type="match status" value="1"/>
</dbReference>
<dbReference type="PANTHER" id="PTHR11017">
    <property type="entry name" value="LEUCINE-RICH REPEAT-CONTAINING PROTEIN"/>
    <property type="match status" value="1"/>
</dbReference>